<comment type="caution">
    <text evidence="7">The sequence shown here is derived from an EMBL/GenBank/DDBJ whole genome shotgun (WGS) entry which is preliminary data.</text>
</comment>
<dbReference type="InterPro" id="IPR001130">
    <property type="entry name" value="TatD-like"/>
</dbReference>
<reference evidence="7" key="1">
    <citation type="submission" date="2020-12" db="EMBL/GenBank/DDBJ databases">
        <title>Metabolic potential, ecology and presence of endohyphal bacteria is reflected in genomic diversity of Mucoromycotina.</title>
        <authorList>
            <person name="Muszewska A."/>
            <person name="Okrasinska A."/>
            <person name="Steczkiewicz K."/>
            <person name="Drgas O."/>
            <person name="Orlowska M."/>
            <person name="Perlinska-Lenart U."/>
            <person name="Aleksandrzak-Piekarczyk T."/>
            <person name="Szatraj K."/>
            <person name="Zielenkiewicz U."/>
            <person name="Pilsyk S."/>
            <person name="Malc E."/>
            <person name="Mieczkowski P."/>
            <person name="Kruszewska J.S."/>
            <person name="Biernat P."/>
            <person name="Pawlowska J."/>
        </authorList>
    </citation>
    <scope>NUCLEOTIDE SEQUENCE</scope>
    <source>
        <strain evidence="7">WA0000067209</strain>
    </source>
</reference>
<dbReference type="GO" id="GO:0043161">
    <property type="term" value="P:proteasome-mediated ubiquitin-dependent protein catabolic process"/>
    <property type="evidence" value="ECO:0007669"/>
    <property type="project" value="TreeGrafter"/>
</dbReference>
<dbReference type="Pfam" id="PF01026">
    <property type="entry name" value="TatD_DNase"/>
    <property type="match status" value="1"/>
</dbReference>
<dbReference type="PANTHER" id="PTHR15651">
    <property type="entry name" value="ARMADILLO REPEAT-CONTAINING PROTEIN 8"/>
    <property type="match status" value="1"/>
</dbReference>
<evidence type="ECO:0000256" key="1">
    <source>
        <dbReference type="ARBA" id="ARBA00004123"/>
    </source>
</evidence>
<sequence length="994" mass="109176">MSDYCIIDCHAHIHEGNFPASSNNSLEVILESAYKANVQIIVSVSEGLGDATQVLKLASQSQGRVKAGVGLHPVQTVSSNNESIERSVTQDDLKEFLPLLRKCIANQEICCVGEVGLDFSPHIVRGKEFPEEHYREIQRQVFKKQIELAVDANLPLNVHSRSAGHYAIEELQNAGVKRAVLHAFDGKASHAMKGVESGYYFSVPPSIVRSPQKQKLVATLPVSHLLLETDSPALGPNKNEDNQPSNAYVSAQEIARLKDMEVSEVIKITEENARKLFGFLMTFTKFEDVVHQIHSADPNQVFIALKTVKNSIIGNRTKKAQYAQSDIINRLVDLLASENNVSEDLRIQAATILGSFAHGNDEIVSQIVSAGAVPRLLNALSLPPNTSPAIAVQQNLKMLEAATRALKAIYSSSKSYKKDIYDPKHLNNIMKILHATTSSISEDAEHNAQTASLVMVAELTTSIVARCCTTLEEQTLLGDSGIIPPLVALLHSGYAKAQEAAMDAFSSLCRENIDISRASLNARAYPPAPFGQMTLTTMLDLVRDKGQNMRLAAATCLTNIYRADVFPEPFSDIVLVVLPTLIKLLKEDNTQVQERAPLIMADLVKDSETMQKAAFEADAIPSLANILVSVSKEHDENNENKIGVQGAGGIVVSKEKVKENSLIALAAVCLLREECRTQAINCKILPCTVSALSSTNPAVRLAACQCVKSLSRSVRHLRTHLVDAGVTGPLLKLLDDESPVVQAAACGSLCNLILDFSPMKKTVIEDGGLANFVKFTHSENTALKLNAIWSLKNLLYSADTETKRTVMRQLSYEYLIDLLNDASVEIQEQALDLVRNLVCGKQKEDIDDVFSGMGETVLLDILEKKLSNSNMVIDDGEDNSLLTLEPALYTLVNIAVGSSQHREALLKRPEILQNIVRYMSHEKASIRISTAWCIINLTWADSEEKVPPECYEILKDLGVEEKLRAMENDPERDVRDRARTALCQFNSLSDMQEE</sequence>
<proteinExistence type="predicted"/>
<dbReference type="Gene3D" id="1.25.10.10">
    <property type="entry name" value="Leucine-rich Repeat Variant"/>
    <property type="match status" value="2"/>
</dbReference>
<evidence type="ECO:0000256" key="2">
    <source>
        <dbReference type="ARBA" id="ARBA00004496"/>
    </source>
</evidence>
<dbReference type="SMART" id="SM00185">
    <property type="entry name" value="ARM"/>
    <property type="match status" value="9"/>
</dbReference>
<evidence type="ECO:0000256" key="3">
    <source>
        <dbReference type="ARBA" id="ARBA00022490"/>
    </source>
</evidence>
<dbReference type="InterPro" id="IPR011989">
    <property type="entry name" value="ARM-like"/>
</dbReference>
<protein>
    <recommendedName>
        <fullName evidence="9">Armadillo repeat-containing protein 8</fullName>
    </recommendedName>
</protein>
<keyword evidence="6" id="KW-0539">Nucleus</keyword>
<dbReference type="SUPFAM" id="SSF51556">
    <property type="entry name" value="Metallo-dependent hydrolases"/>
    <property type="match status" value="1"/>
</dbReference>
<dbReference type="InterPro" id="IPR038739">
    <property type="entry name" value="ARMC8/Vid28"/>
</dbReference>
<dbReference type="Proteomes" id="UP000654370">
    <property type="component" value="Unassembled WGS sequence"/>
</dbReference>
<dbReference type="Pfam" id="PF00514">
    <property type="entry name" value="Arm"/>
    <property type="match status" value="2"/>
</dbReference>
<evidence type="ECO:0008006" key="9">
    <source>
        <dbReference type="Google" id="ProtNLM"/>
    </source>
</evidence>
<dbReference type="Gene3D" id="3.20.20.140">
    <property type="entry name" value="Metal-dependent hydrolases"/>
    <property type="match status" value="1"/>
</dbReference>
<keyword evidence="5" id="KW-0378">Hydrolase</keyword>
<dbReference type="GO" id="GO:0034657">
    <property type="term" value="C:GID complex"/>
    <property type="evidence" value="ECO:0007669"/>
    <property type="project" value="TreeGrafter"/>
</dbReference>
<organism evidence="7 8">
    <name type="scientific">Mortierella isabellina</name>
    <name type="common">Filamentous fungus</name>
    <name type="synonym">Umbelopsis isabellina</name>
    <dbReference type="NCBI Taxonomy" id="91625"/>
    <lineage>
        <taxon>Eukaryota</taxon>
        <taxon>Fungi</taxon>
        <taxon>Fungi incertae sedis</taxon>
        <taxon>Mucoromycota</taxon>
        <taxon>Mucoromycotina</taxon>
        <taxon>Umbelopsidomycetes</taxon>
        <taxon>Umbelopsidales</taxon>
        <taxon>Umbelopsidaceae</taxon>
        <taxon>Umbelopsis</taxon>
    </lineage>
</organism>
<dbReference type="InterPro" id="IPR000357">
    <property type="entry name" value="HEAT"/>
</dbReference>
<dbReference type="InterPro" id="IPR000225">
    <property type="entry name" value="Armadillo"/>
</dbReference>
<dbReference type="GO" id="GO:0005634">
    <property type="term" value="C:nucleus"/>
    <property type="evidence" value="ECO:0007669"/>
    <property type="project" value="UniProtKB-SubCell"/>
</dbReference>
<name>A0A8H7PTG9_MORIS</name>
<keyword evidence="3" id="KW-0963">Cytoplasm</keyword>
<dbReference type="PROSITE" id="PS01091">
    <property type="entry name" value="TATD_3"/>
    <property type="match status" value="1"/>
</dbReference>
<dbReference type="GO" id="GO:0005737">
    <property type="term" value="C:cytoplasm"/>
    <property type="evidence" value="ECO:0007669"/>
    <property type="project" value="UniProtKB-SubCell"/>
</dbReference>
<dbReference type="CDD" id="cd01310">
    <property type="entry name" value="TatD_DNAse"/>
    <property type="match status" value="1"/>
</dbReference>
<evidence type="ECO:0000256" key="6">
    <source>
        <dbReference type="ARBA" id="ARBA00023242"/>
    </source>
</evidence>
<evidence type="ECO:0000313" key="7">
    <source>
        <dbReference type="EMBL" id="KAG2179801.1"/>
    </source>
</evidence>
<dbReference type="AlphaFoldDB" id="A0A8H7PTG9"/>
<dbReference type="OrthoDB" id="5559898at2759"/>
<dbReference type="Pfam" id="PF02985">
    <property type="entry name" value="HEAT"/>
    <property type="match status" value="1"/>
</dbReference>
<keyword evidence="4" id="KW-0677">Repeat</keyword>
<keyword evidence="8" id="KW-1185">Reference proteome</keyword>
<dbReference type="EMBL" id="JAEPQZ010000006">
    <property type="protein sequence ID" value="KAG2179801.1"/>
    <property type="molecule type" value="Genomic_DNA"/>
</dbReference>
<gene>
    <name evidence="7" type="ORF">INT43_003584</name>
</gene>
<dbReference type="GO" id="GO:0016788">
    <property type="term" value="F:hydrolase activity, acting on ester bonds"/>
    <property type="evidence" value="ECO:0007669"/>
    <property type="project" value="InterPro"/>
</dbReference>
<evidence type="ECO:0000256" key="5">
    <source>
        <dbReference type="ARBA" id="ARBA00022801"/>
    </source>
</evidence>
<dbReference type="PANTHER" id="PTHR15651:SF7">
    <property type="entry name" value="ARMADILLO REPEAT-CONTAINING PROTEIN 8"/>
    <property type="match status" value="1"/>
</dbReference>
<comment type="subcellular location">
    <subcellularLocation>
        <location evidence="2">Cytoplasm</location>
    </subcellularLocation>
    <subcellularLocation>
        <location evidence="1">Nucleus</location>
    </subcellularLocation>
</comment>
<dbReference type="InterPro" id="IPR032466">
    <property type="entry name" value="Metal_Hydrolase"/>
</dbReference>
<accession>A0A8H7PTG9</accession>
<evidence type="ECO:0000313" key="8">
    <source>
        <dbReference type="Proteomes" id="UP000654370"/>
    </source>
</evidence>
<evidence type="ECO:0000256" key="4">
    <source>
        <dbReference type="ARBA" id="ARBA00022737"/>
    </source>
</evidence>
<dbReference type="InterPro" id="IPR018228">
    <property type="entry name" value="DNase_TatD-rel_CS"/>
</dbReference>
<dbReference type="InterPro" id="IPR016024">
    <property type="entry name" value="ARM-type_fold"/>
</dbReference>
<dbReference type="SUPFAM" id="SSF48371">
    <property type="entry name" value="ARM repeat"/>
    <property type="match status" value="1"/>
</dbReference>